<keyword evidence="3 8" id="KW-0349">Heme</keyword>
<dbReference type="GO" id="GO:0005506">
    <property type="term" value="F:iron ion binding"/>
    <property type="evidence" value="ECO:0007669"/>
    <property type="project" value="InterPro"/>
</dbReference>
<keyword evidence="5" id="KW-0560">Oxidoreductase</keyword>
<keyword evidence="6 8" id="KW-0408">Iron</keyword>
<dbReference type="Proteomes" id="UP001374535">
    <property type="component" value="Chromosome 9"/>
</dbReference>
<organism evidence="10 11">
    <name type="scientific">Vigna mungo</name>
    <name type="common">Black gram</name>
    <name type="synonym">Phaseolus mungo</name>
    <dbReference type="NCBI Taxonomy" id="3915"/>
    <lineage>
        <taxon>Eukaryota</taxon>
        <taxon>Viridiplantae</taxon>
        <taxon>Streptophyta</taxon>
        <taxon>Embryophyta</taxon>
        <taxon>Tracheophyta</taxon>
        <taxon>Spermatophyta</taxon>
        <taxon>Magnoliopsida</taxon>
        <taxon>eudicotyledons</taxon>
        <taxon>Gunneridae</taxon>
        <taxon>Pentapetalae</taxon>
        <taxon>rosids</taxon>
        <taxon>fabids</taxon>
        <taxon>Fabales</taxon>
        <taxon>Fabaceae</taxon>
        <taxon>Papilionoideae</taxon>
        <taxon>50 kb inversion clade</taxon>
        <taxon>NPAAA clade</taxon>
        <taxon>indigoferoid/millettioid clade</taxon>
        <taxon>Phaseoleae</taxon>
        <taxon>Vigna</taxon>
    </lineage>
</organism>
<gene>
    <name evidence="10" type="ORF">V8G54_029300</name>
</gene>
<evidence type="ECO:0000256" key="9">
    <source>
        <dbReference type="SAM" id="Phobius"/>
    </source>
</evidence>
<feature type="binding site" description="axial binding residue" evidence="8">
    <location>
        <position position="116"/>
    </location>
    <ligand>
        <name>heme</name>
        <dbReference type="ChEBI" id="CHEBI:30413"/>
    </ligand>
    <ligandPart>
        <name>Fe</name>
        <dbReference type="ChEBI" id="CHEBI:18248"/>
    </ligandPart>
</feature>
<dbReference type="SUPFAM" id="SSF48264">
    <property type="entry name" value="Cytochrome P450"/>
    <property type="match status" value="1"/>
</dbReference>
<feature type="transmembrane region" description="Helical" evidence="9">
    <location>
        <begin position="6"/>
        <end position="29"/>
    </location>
</feature>
<dbReference type="InterPro" id="IPR036396">
    <property type="entry name" value="Cyt_P450_sf"/>
</dbReference>
<sequence length="170" mass="19317">MKLIDFLFALKPVFATVGVISVAVITKILSIRFFDKKRKYHPDDTWPDGFSVRKGDLVSFQPSCGGEDADKFRPERLLDENGILKKESPFKFTAFHNSTELETYCDAVTQAGPRICLGKEFAYRQMKIYSTLLLGSHSFKLADQNKPVKYRTMLTLQIEGGLHVYASLKK</sequence>
<dbReference type="GO" id="GO:0016705">
    <property type="term" value="F:oxidoreductase activity, acting on paired donors, with incorporation or reduction of molecular oxygen"/>
    <property type="evidence" value="ECO:0007669"/>
    <property type="project" value="InterPro"/>
</dbReference>
<accession>A0AAQ3MT50</accession>
<protein>
    <recommendedName>
        <fullName evidence="12">Cytochrome P450</fullName>
    </recommendedName>
</protein>
<dbReference type="Gene3D" id="1.10.630.10">
    <property type="entry name" value="Cytochrome P450"/>
    <property type="match status" value="1"/>
</dbReference>
<dbReference type="InterPro" id="IPR001128">
    <property type="entry name" value="Cyt_P450"/>
</dbReference>
<dbReference type="Pfam" id="PF00067">
    <property type="entry name" value="p450"/>
    <property type="match status" value="1"/>
</dbReference>
<reference evidence="10 11" key="1">
    <citation type="journal article" date="2023" name="Life. Sci Alliance">
        <title>Evolutionary insights into 3D genome organization and epigenetic landscape of Vigna mungo.</title>
        <authorList>
            <person name="Junaid A."/>
            <person name="Singh B."/>
            <person name="Bhatia S."/>
        </authorList>
    </citation>
    <scope>NUCLEOTIDE SEQUENCE [LARGE SCALE GENOMIC DNA]</scope>
    <source>
        <strain evidence="10">Urdbean</strain>
    </source>
</reference>
<evidence type="ECO:0000256" key="2">
    <source>
        <dbReference type="ARBA" id="ARBA00010617"/>
    </source>
</evidence>
<evidence type="ECO:0000313" key="10">
    <source>
        <dbReference type="EMBL" id="WVY97149.1"/>
    </source>
</evidence>
<comment type="cofactor">
    <cofactor evidence="1 8">
        <name>heme</name>
        <dbReference type="ChEBI" id="CHEBI:30413"/>
    </cofactor>
</comment>
<evidence type="ECO:0000256" key="5">
    <source>
        <dbReference type="ARBA" id="ARBA00023002"/>
    </source>
</evidence>
<proteinExistence type="inferred from homology"/>
<dbReference type="InterPro" id="IPR002403">
    <property type="entry name" value="Cyt_P450_E_grp-IV"/>
</dbReference>
<keyword evidence="9" id="KW-1133">Transmembrane helix</keyword>
<keyword evidence="11" id="KW-1185">Reference proteome</keyword>
<evidence type="ECO:0000256" key="6">
    <source>
        <dbReference type="ARBA" id="ARBA00023004"/>
    </source>
</evidence>
<evidence type="ECO:0000256" key="8">
    <source>
        <dbReference type="PIRSR" id="PIRSR602403-1"/>
    </source>
</evidence>
<keyword evidence="9" id="KW-0812">Transmembrane</keyword>
<evidence type="ECO:0008006" key="12">
    <source>
        <dbReference type="Google" id="ProtNLM"/>
    </source>
</evidence>
<evidence type="ECO:0000313" key="11">
    <source>
        <dbReference type="Proteomes" id="UP001374535"/>
    </source>
</evidence>
<evidence type="ECO:0000256" key="3">
    <source>
        <dbReference type="ARBA" id="ARBA00022617"/>
    </source>
</evidence>
<keyword evidence="7" id="KW-0503">Monooxygenase</keyword>
<evidence type="ECO:0000256" key="7">
    <source>
        <dbReference type="ARBA" id="ARBA00023033"/>
    </source>
</evidence>
<comment type="similarity">
    <text evidence="2">Belongs to the cytochrome P450 family.</text>
</comment>
<keyword evidence="9" id="KW-0472">Membrane</keyword>
<dbReference type="GO" id="GO:0020037">
    <property type="term" value="F:heme binding"/>
    <property type="evidence" value="ECO:0007669"/>
    <property type="project" value="InterPro"/>
</dbReference>
<dbReference type="EMBL" id="CP144692">
    <property type="protein sequence ID" value="WVY97149.1"/>
    <property type="molecule type" value="Genomic_DNA"/>
</dbReference>
<name>A0AAQ3MT50_VIGMU</name>
<evidence type="ECO:0000256" key="4">
    <source>
        <dbReference type="ARBA" id="ARBA00022723"/>
    </source>
</evidence>
<keyword evidence="4 8" id="KW-0479">Metal-binding</keyword>
<dbReference type="AlphaFoldDB" id="A0AAQ3MT50"/>
<dbReference type="PRINTS" id="PR00465">
    <property type="entry name" value="EP450IV"/>
</dbReference>
<evidence type="ECO:0000256" key="1">
    <source>
        <dbReference type="ARBA" id="ARBA00001971"/>
    </source>
</evidence>
<dbReference type="PANTHER" id="PTHR24296">
    <property type="entry name" value="CYTOCHROME P450"/>
    <property type="match status" value="1"/>
</dbReference>
<dbReference type="GO" id="GO:0004497">
    <property type="term" value="F:monooxygenase activity"/>
    <property type="evidence" value="ECO:0007669"/>
    <property type="project" value="UniProtKB-KW"/>
</dbReference>